<evidence type="ECO:0000256" key="5">
    <source>
        <dbReference type="ARBA" id="ARBA00022884"/>
    </source>
</evidence>
<evidence type="ECO:0000256" key="3">
    <source>
        <dbReference type="ARBA" id="ARBA00022806"/>
    </source>
</evidence>
<keyword evidence="5 8" id="KW-0694">RNA-binding</keyword>
<dbReference type="PANTHER" id="PTHR24031">
    <property type="entry name" value="RNA HELICASE"/>
    <property type="match status" value="1"/>
</dbReference>
<feature type="compositionally biased region" description="Acidic residues" evidence="9">
    <location>
        <begin position="313"/>
        <end position="323"/>
    </location>
</feature>
<evidence type="ECO:0000313" key="13">
    <source>
        <dbReference type="EMBL" id="WAR31139.1"/>
    </source>
</evidence>
<dbReference type="InterPro" id="IPR025313">
    <property type="entry name" value="SPB4-like_CTE"/>
</dbReference>
<dbReference type="SMART" id="SM00490">
    <property type="entry name" value="HELICc"/>
    <property type="match status" value="1"/>
</dbReference>
<comment type="similarity">
    <text evidence="7">Belongs to the DEAD box helicase family.</text>
</comment>
<comment type="catalytic activity">
    <reaction evidence="8">
        <text>ATP + H2O = ADP + phosphate + H(+)</text>
        <dbReference type="Rhea" id="RHEA:13065"/>
        <dbReference type="ChEBI" id="CHEBI:15377"/>
        <dbReference type="ChEBI" id="CHEBI:15378"/>
        <dbReference type="ChEBI" id="CHEBI:30616"/>
        <dbReference type="ChEBI" id="CHEBI:43474"/>
        <dbReference type="ChEBI" id="CHEBI:456216"/>
        <dbReference type="EC" id="3.6.4.13"/>
    </reaction>
</comment>
<dbReference type="Pfam" id="PF13959">
    <property type="entry name" value="CTE_SPB4"/>
    <property type="match status" value="1"/>
</dbReference>
<evidence type="ECO:0000259" key="10">
    <source>
        <dbReference type="PROSITE" id="PS51192"/>
    </source>
</evidence>
<dbReference type="PROSITE" id="PS00039">
    <property type="entry name" value="DEAD_ATP_HELICASE"/>
    <property type="match status" value="1"/>
</dbReference>
<name>A0ABY7GC30_MYAAR</name>
<dbReference type="InterPro" id="IPR014001">
    <property type="entry name" value="Helicase_ATP-bd"/>
</dbReference>
<keyword evidence="2 7" id="KW-0378">Hydrolase</keyword>
<evidence type="ECO:0000256" key="7">
    <source>
        <dbReference type="RuleBase" id="RU000492"/>
    </source>
</evidence>
<feature type="domain" description="Helicase C-terminal" evidence="11">
    <location>
        <begin position="348"/>
        <end position="509"/>
    </location>
</feature>
<dbReference type="Pfam" id="PF00271">
    <property type="entry name" value="Helicase_C"/>
    <property type="match status" value="1"/>
</dbReference>
<dbReference type="PROSITE" id="PS51192">
    <property type="entry name" value="HELICASE_ATP_BIND_1"/>
    <property type="match status" value="1"/>
</dbReference>
<keyword evidence="4 7" id="KW-0067">ATP-binding</keyword>
<dbReference type="InterPro" id="IPR014014">
    <property type="entry name" value="RNA_helicase_DEAD_Q_motif"/>
</dbReference>
<evidence type="ECO:0000256" key="6">
    <source>
        <dbReference type="PROSITE-ProRule" id="PRU00552"/>
    </source>
</evidence>
<dbReference type="Gene3D" id="3.40.50.300">
    <property type="entry name" value="P-loop containing nucleotide triphosphate hydrolases"/>
    <property type="match status" value="2"/>
</dbReference>
<evidence type="ECO:0000256" key="4">
    <source>
        <dbReference type="ARBA" id="ARBA00022840"/>
    </source>
</evidence>
<dbReference type="PROSITE" id="PS51194">
    <property type="entry name" value="HELICASE_CTER"/>
    <property type="match status" value="1"/>
</dbReference>
<dbReference type="EMBL" id="CP111028">
    <property type="protein sequence ID" value="WAR31139.1"/>
    <property type="molecule type" value="Genomic_DNA"/>
</dbReference>
<dbReference type="InterPro" id="IPR027417">
    <property type="entry name" value="P-loop_NTPase"/>
</dbReference>
<reference evidence="13" key="1">
    <citation type="submission" date="2022-11" db="EMBL/GenBank/DDBJ databases">
        <title>Centuries of genome instability and evolution in soft-shell clam transmissible cancer (bioRxiv).</title>
        <authorList>
            <person name="Hart S.F.M."/>
            <person name="Yonemitsu M.A."/>
            <person name="Giersch R.M."/>
            <person name="Beal B.F."/>
            <person name="Arriagada G."/>
            <person name="Davis B.W."/>
            <person name="Ostrander E.A."/>
            <person name="Goff S.P."/>
            <person name="Metzger M.J."/>
        </authorList>
    </citation>
    <scope>NUCLEOTIDE SEQUENCE</scope>
    <source>
        <strain evidence="13">MELC-2E11</strain>
        <tissue evidence="13">Siphon/mantle</tissue>
    </source>
</reference>
<dbReference type="Pfam" id="PF00270">
    <property type="entry name" value="DEAD"/>
    <property type="match status" value="1"/>
</dbReference>
<organism evidence="13 14">
    <name type="scientific">Mya arenaria</name>
    <name type="common">Soft-shell clam</name>
    <dbReference type="NCBI Taxonomy" id="6604"/>
    <lineage>
        <taxon>Eukaryota</taxon>
        <taxon>Metazoa</taxon>
        <taxon>Spiralia</taxon>
        <taxon>Lophotrochozoa</taxon>
        <taxon>Mollusca</taxon>
        <taxon>Bivalvia</taxon>
        <taxon>Autobranchia</taxon>
        <taxon>Heteroconchia</taxon>
        <taxon>Euheterodonta</taxon>
        <taxon>Imparidentia</taxon>
        <taxon>Neoheterodontei</taxon>
        <taxon>Myida</taxon>
        <taxon>Myoidea</taxon>
        <taxon>Myidae</taxon>
        <taxon>Mya</taxon>
    </lineage>
</organism>
<evidence type="ECO:0000256" key="2">
    <source>
        <dbReference type="ARBA" id="ARBA00022801"/>
    </source>
</evidence>
<dbReference type="SMART" id="SM00487">
    <property type="entry name" value="DEXDc"/>
    <property type="match status" value="1"/>
</dbReference>
<comment type="domain">
    <text evidence="8">The Q motif is unique to and characteristic of the DEAD box family of RNA helicases and controls ATP binding and hydrolysis.</text>
</comment>
<feature type="domain" description="Helicase ATP-binding" evidence="10">
    <location>
        <begin position="150"/>
        <end position="287"/>
    </location>
</feature>
<feature type="region of interest" description="Disordered" evidence="9">
    <location>
        <begin position="523"/>
        <end position="587"/>
    </location>
</feature>
<dbReference type="SUPFAM" id="SSF52540">
    <property type="entry name" value="P-loop containing nucleoside triphosphate hydrolases"/>
    <property type="match status" value="1"/>
</dbReference>
<evidence type="ECO:0000259" key="11">
    <source>
        <dbReference type="PROSITE" id="PS51194"/>
    </source>
</evidence>
<feature type="domain" description="DEAD-box RNA helicase Q" evidence="12">
    <location>
        <begin position="139"/>
        <end position="167"/>
    </location>
</feature>
<evidence type="ECO:0000313" key="14">
    <source>
        <dbReference type="Proteomes" id="UP001164746"/>
    </source>
</evidence>
<keyword evidence="3 7" id="KW-0347">Helicase</keyword>
<dbReference type="PROSITE" id="PS51195">
    <property type="entry name" value="Q_MOTIF"/>
    <property type="match status" value="1"/>
</dbReference>
<evidence type="ECO:0000256" key="8">
    <source>
        <dbReference type="RuleBase" id="RU365068"/>
    </source>
</evidence>
<feature type="region of interest" description="Disordered" evidence="9">
    <location>
        <begin position="1"/>
        <end position="109"/>
    </location>
</feature>
<keyword evidence="14" id="KW-1185">Reference proteome</keyword>
<evidence type="ECO:0000256" key="9">
    <source>
        <dbReference type="SAM" id="MobiDB-lite"/>
    </source>
</evidence>
<dbReference type="InterPro" id="IPR011545">
    <property type="entry name" value="DEAD/DEAH_box_helicase_dom"/>
</dbReference>
<feature type="compositionally biased region" description="Basic residues" evidence="9">
    <location>
        <begin position="566"/>
        <end position="587"/>
    </location>
</feature>
<sequence length="587" mass="65697">MEDDLDAGLSIGISTHHRRDPHDSTERRKIVGNRGQRIKARKNLKRQKERYENGTQDTSEYVVNKKPQDAEIIDNIGGKAEGTNVGKDKKTSSDKRQKESVGKKRPGDVISSLFRHNPDIPTVKSGSVHQVKEILFTSDSFQDTPLHPYMVSNLEKLGFTKMTTVQHLTIPKLPFTWIVAGCIMGGEKRKAEKARLRKGINILVATPGRLIDHIENTESFSLTAVKWLVLDEADRLLDLGFEAKVSQIIQALDRQFRQTRQTVLLSATLTPGVERLAGMSLKNPERVSVSHGTSSNQNSKLQVKNKSASPANEQEDTSVEDESSEFAIPESLKQYFVITPCKLRLVVLLTLILSKCKRGTQTKMLVFVSTQDGVEFLYRLVTFLSREAQSDSDVEEEHTATSRHDRTATFQDFCEAKAGVLLCTDVAARGLHLPSVHWVVQYSCAAGITDYVHSLSEMKVGEILKGVMKLIPDLPGMAETESYIRAYATYPYELKPIFHLRHLHLGHVAKTFGLRAAPSDMSNIQGVDRSTLSGKRKHQGGKDDRPQAKKRRTPMSEFAGPLMVKIPKKKTGKQKQKKKTKKPVKNK</sequence>
<feature type="compositionally biased region" description="Basic and acidic residues" evidence="9">
    <location>
        <begin position="20"/>
        <end position="29"/>
    </location>
</feature>
<evidence type="ECO:0000256" key="1">
    <source>
        <dbReference type="ARBA" id="ARBA00022741"/>
    </source>
</evidence>
<comment type="function">
    <text evidence="8">RNA helicase.</text>
</comment>
<proteinExistence type="inferred from homology"/>
<feature type="compositionally biased region" description="Basic residues" evidence="9">
    <location>
        <begin position="36"/>
        <end position="48"/>
    </location>
</feature>
<dbReference type="SMART" id="SM01178">
    <property type="entry name" value="DUF4217"/>
    <property type="match status" value="1"/>
</dbReference>
<gene>
    <name evidence="13" type="ORF">MAR_033681</name>
</gene>
<keyword evidence="1 7" id="KW-0547">Nucleotide-binding</keyword>
<feature type="compositionally biased region" description="Polar residues" evidence="9">
    <location>
        <begin position="523"/>
        <end position="533"/>
    </location>
</feature>
<dbReference type="EC" id="3.6.4.13" evidence="8"/>
<dbReference type="CDD" id="cd18787">
    <property type="entry name" value="SF2_C_DEAD"/>
    <property type="match status" value="1"/>
</dbReference>
<accession>A0ABY7GC30</accession>
<dbReference type="Proteomes" id="UP001164746">
    <property type="component" value="Chromosome 17"/>
</dbReference>
<feature type="compositionally biased region" description="Basic and acidic residues" evidence="9">
    <location>
        <begin position="86"/>
        <end position="107"/>
    </location>
</feature>
<evidence type="ECO:0000259" key="12">
    <source>
        <dbReference type="PROSITE" id="PS51195"/>
    </source>
</evidence>
<protein>
    <recommendedName>
        <fullName evidence="8">ATP-dependent RNA helicase</fullName>
        <ecNumber evidence="8">3.6.4.13</ecNumber>
    </recommendedName>
</protein>
<dbReference type="InterPro" id="IPR001650">
    <property type="entry name" value="Helicase_C-like"/>
</dbReference>
<dbReference type="InterPro" id="IPR000629">
    <property type="entry name" value="RNA-helicase_DEAD-box_CS"/>
</dbReference>
<feature type="compositionally biased region" description="Polar residues" evidence="9">
    <location>
        <begin position="290"/>
        <end position="312"/>
    </location>
</feature>
<feature type="short sequence motif" description="Q motif" evidence="6">
    <location>
        <begin position="139"/>
        <end position="167"/>
    </location>
</feature>
<feature type="region of interest" description="Disordered" evidence="9">
    <location>
        <begin position="284"/>
        <end position="323"/>
    </location>
</feature>